<dbReference type="InterPro" id="IPR020081">
    <property type="entry name" value="SsrA-bd_prot_CS"/>
</dbReference>
<keyword evidence="2 3" id="KW-0694">RNA-binding</keyword>
<evidence type="ECO:0000313" key="5">
    <source>
        <dbReference type="Proteomes" id="UP000783796"/>
    </source>
</evidence>
<evidence type="ECO:0000256" key="1">
    <source>
        <dbReference type="ARBA" id="ARBA00022490"/>
    </source>
</evidence>
<keyword evidence="1 3" id="KW-0963">Cytoplasm</keyword>
<dbReference type="PANTHER" id="PTHR30308">
    <property type="entry name" value="TMRNA-BINDING COMPONENT OF TRANS-TRANSLATION TAGGING COMPLEX"/>
    <property type="match status" value="1"/>
</dbReference>
<dbReference type="Pfam" id="PF01668">
    <property type="entry name" value="SmpB"/>
    <property type="match status" value="1"/>
</dbReference>
<dbReference type="SUPFAM" id="SSF74982">
    <property type="entry name" value="Small protein B (SmpB)"/>
    <property type="match status" value="1"/>
</dbReference>
<evidence type="ECO:0000256" key="2">
    <source>
        <dbReference type="ARBA" id="ARBA00022884"/>
    </source>
</evidence>
<dbReference type="HAMAP" id="MF_00023">
    <property type="entry name" value="SmpB"/>
    <property type="match status" value="1"/>
</dbReference>
<dbReference type="InterPro" id="IPR000037">
    <property type="entry name" value="SsrA-bd_prot"/>
</dbReference>
<comment type="caution">
    <text evidence="4">The sequence shown here is derived from an EMBL/GenBank/DDBJ whole genome shotgun (WGS) entry which is preliminary data.</text>
</comment>
<proteinExistence type="inferred from homology"/>
<dbReference type="CDD" id="cd09294">
    <property type="entry name" value="SmpB"/>
    <property type="match status" value="1"/>
</dbReference>
<evidence type="ECO:0000313" key="4">
    <source>
        <dbReference type="EMBL" id="MBU3838020.1"/>
    </source>
</evidence>
<dbReference type="PROSITE" id="PS01317">
    <property type="entry name" value="SSRP"/>
    <property type="match status" value="1"/>
</dbReference>
<name>A0A948WWT2_9BACT</name>
<dbReference type="GO" id="GO:0070929">
    <property type="term" value="P:trans-translation"/>
    <property type="evidence" value="ECO:0007669"/>
    <property type="project" value="UniProtKB-UniRule"/>
</dbReference>
<dbReference type="NCBIfam" id="TIGR00086">
    <property type="entry name" value="smpB"/>
    <property type="match status" value="1"/>
</dbReference>
<comment type="subcellular location">
    <subcellularLocation>
        <location evidence="3">Cytoplasm</location>
    </subcellularLocation>
    <text evidence="3">The tmRNA-SmpB complex associates with stalled 70S ribosomes.</text>
</comment>
<organism evidence="4 5">
    <name type="scientific">Candidatus Phocaeicola faecigallinarum</name>
    <dbReference type="NCBI Taxonomy" id="2838732"/>
    <lineage>
        <taxon>Bacteria</taxon>
        <taxon>Pseudomonadati</taxon>
        <taxon>Bacteroidota</taxon>
        <taxon>Bacteroidia</taxon>
        <taxon>Bacteroidales</taxon>
        <taxon>Bacteroidaceae</taxon>
        <taxon>Phocaeicola</taxon>
    </lineage>
</organism>
<dbReference type="Proteomes" id="UP000783796">
    <property type="component" value="Unassembled WGS sequence"/>
</dbReference>
<dbReference type="AlphaFoldDB" id="A0A948WWT2"/>
<dbReference type="PANTHER" id="PTHR30308:SF2">
    <property type="entry name" value="SSRA-BINDING PROTEIN"/>
    <property type="match status" value="1"/>
</dbReference>
<gene>
    <name evidence="3 4" type="primary">smpB</name>
    <name evidence="4" type="ORF">H9777_06845</name>
</gene>
<dbReference type="GO" id="GO:0005829">
    <property type="term" value="C:cytosol"/>
    <property type="evidence" value="ECO:0007669"/>
    <property type="project" value="TreeGrafter"/>
</dbReference>
<dbReference type="InterPro" id="IPR023620">
    <property type="entry name" value="SmpB"/>
</dbReference>
<dbReference type="EMBL" id="JAHLFW010000062">
    <property type="protein sequence ID" value="MBU3838020.1"/>
    <property type="molecule type" value="Genomic_DNA"/>
</dbReference>
<dbReference type="GO" id="GO:0003723">
    <property type="term" value="F:RNA binding"/>
    <property type="evidence" value="ECO:0007669"/>
    <property type="project" value="UniProtKB-UniRule"/>
</dbReference>
<dbReference type="Gene3D" id="2.40.280.10">
    <property type="match status" value="1"/>
</dbReference>
<evidence type="ECO:0000256" key="3">
    <source>
        <dbReference type="HAMAP-Rule" id="MF_00023"/>
    </source>
</evidence>
<accession>A0A948WWT2</accession>
<dbReference type="GO" id="GO:0070930">
    <property type="term" value="P:trans-translation-dependent protein tagging"/>
    <property type="evidence" value="ECO:0007669"/>
    <property type="project" value="TreeGrafter"/>
</dbReference>
<comment type="function">
    <text evidence="3">Required for rescue of stalled ribosomes mediated by trans-translation. Binds to transfer-messenger RNA (tmRNA), required for stable association of tmRNA with ribosomes. tmRNA and SmpB together mimic tRNA shape, replacing the anticodon stem-loop with SmpB. tmRNA is encoded by the ssrA gene; the 2 termini fold to resemble tRNA(Ala) and it encodes a 'tag peptide', a short internal open reading frame. During trans-translation Ala-aminoacylated tmRNA acts like a tRNA, entering the A-site of stalled ribosomes, displacing the stalled mRNA. The ribosome then switches to translate the ORF on the tmRNA; the nascent peptide is terminated with the 'tag peptide' encoded by the tmRNA and targeted for degradation. The ribosome is freed to recommence translation, which seems to be the essential function of trans-translation.</text>
</comment>
<reference evidence="4" key="1">
    <citation type="journal article" date="2021" name="PeerJ">
        <title>Extensive microbial diversity within the chicken gut microbiome revealed by metagenomics and culture.</title>
        <authorList>
            <person name="Gilroy R."/>
            <person name="Ravi A."/>
            <person name="Getino M."/>
            <person name="Pursley I."/>
            <person name="Horton D.L."/>
            <person name="Alikhan N.F."/>
            <person name="Baker D."/>
            <person name="Gharbi K."/>
            <person name="Hall N."/>
            <person name="Watson M."/>
            <person name="Adriaenssens E.M."/>
            <person name="Foster-Nyarko E."/>
            <person name="Jarju S."/>
            <person name="Secka A."/>
            <person name="Antonio M."/>
            <person name="Oren A."/>
            <person name="Chaudhuri R.R."/>
            <person name="La Ragione R."/>
            <person name="Hildebrand F."/>
            <person name="Pallen M.J."/>
        </authorList>
    </citation>
    <scope>NUCLEOTIDE SEQUENCE</scope>
    <source>
        <strain evidence="4">G4-2901</strain>
    </source>
</reference>
<sequence length="153" mass="18055">MKNQTNNNINIKNKRASFDYEFIDTYTAGIVLTGTEIKSIRQGKASLVDTFCFFSKGELWVKNMHIAEYFYGSYNNHLARRDRKLLLTKKELRKLQRGIQETGFTIVPTRMFINERGLAKVVIALAKGKKQYDKRETLKEKDDKRMMDRMFKR</sequence>
<reference evidence="4" key="2">
    <citation type="submission" date="2021-04" db="EMBL/GenBank/DDBJ databases">
        <authorList>
            <person name="Gilroy R."/>
        </authorList>
    </citation>
    <scope>NUCLEOTIDE SEQUENCE</scope>
    <source>
        <strain evidence="4">G4-2901</strain>
    </source>
</reference>
<protein>
    <recommendedName>
        <fullName evidence="3">SsrA-binding protein</fullName>
    </recommendedName>
    <alternativeName>
        <fullName evidence="3">Small protein B</fullName>
    </alternativeName>
</protein>
<comment type="similarity">
    <text evidence="3">Belongs to the SmpB family.</text>
</comment>
<dbReference type="NCBIfam" id="NF003843">
    <property type="entry name" value="PRK05422.1"/>
    <property type="match status" value="1"/>
</dbReference>